<dbReference type="AlphaFoldDB" id="A0A6C0CC59"/>
<organism evidence="1">
    <name type="scientific">viral metagenome</name>
    <dbReference type="NCBI Taxonomy" id="1070528"/>
    <lineage>
        <taxon>unclassified sequences</taxon>
        <taxon>metagenomes</taxon>
        <taxon>organismal metagenomes</taxon>
    </lineage>
</organism>
<sequence>MFSISFVSYYKVRNYIRERNSLKSIKETRVDVITVTCE</sequence>
<proteinExistence type="predicted"/>
<reference evidence="1" key="1">
    <citation type="journal article" date="2020" name="Nature">
        <title>Giant virus diversity and host interactions through global metagenomics.</title>
        <authorList>
            <person name="Schulz F."/>
            <person name="Roux S."/>
            <person name="Paez-Espino D."/>
            <person name="Jungbluth S."/>
            <person name="Walsh D.A."/>
            <person name="Denef V.J."/>
            <person name="McMahon K.D."/>
            <person name="Konstantinidis K.T."/>
            <person name="Eloe-Fadrosh E.A."/>
            <person name="Kyrpides N.C."/>
            <person name="Woyke T."/>
        </authorList>
    </citation>
    <scope>NUCLEOTIDE SEQUENCE</scope>
    <source>
        <strain evidence="1">GVMAG-M-3300020523-10</strain>
    </source>
</reference>
<dbReference type="EMBL" id="MN739380">
    <property type="protein sequence ID" value="QHT01722.1"/>
    <property type="molecule type" value="Genomic_DNA"/>
</dbReference>
<name>A0A6C0CC59_9ZZZZ</name>
<protein>
    <submittedName>
        <fullName evidence="1">Uncharacterized protein</fullName>
    </submittedName>
</protein>
<evidence type="ECO:0000313" key="1">
    <source>
        <dbReference type="EMBL" id="QHT01722.1"/>
    </source>
</evidence>
<accession>A0A6C0CC59</accession>